<feature type="non-terminal residue" evidence="1">
    <location>
        <position position="1"/>
    </location>
</feature>
<dbReference type="AlphaFoldDB" id="A0A0V0GDD9"/>
<accession>A0A0V0GDD9</accession>
<sequence>KHLESLKTLTYNRFNSELHPETCTKSIRNFNTSTRIQQNTTTLFLFLEIKTSLACGGLNQPHTM</sequence>
<protein>
    <submittedName>
        <fullName evidence="1">Putative ovule protein</fullName>
    </submittedName>
</protein>
<organism evidence="1">
    <name type="scientific">Solanum chacoense</name>
    <name type="common">Chaco potato</name>
    <dbReference type="NCBI Taxonomy" id="4108"/>
    <lineage>
        <taxon>Eukaryota</taxon>
        <taxon>Viridiplantae</taxon>
        <taxon>Streptophyta</taxon>
        <taxon>Embryophyta</taxon>
        <taxon>Tracheophyta</taxon>
        <taxon>Spermatophyta</taxon>
        <taxon>Magnoliopsida</taxon>
        <taxon>eudicotyledons</taxon>
        <taxon>Gunneridae</taxon>
        <taxon>Pentapetalae</taxon>
        <taxon>asterids</taxon>
        <taxon>lamiids</taxon>
        <taxon>Solanales</taxon>
        <taxon>Solanaceae</taxon>
        <taxon>Solanoideae</taxon>
        <taxon>Solaneae</taxon>
        <taxon>Solanum</taxon>
    </lineage>
</organism>
<name>A0A0V0GDD9_SOLCH</name>
<proteinExistence type="predicted"/>
<dbReference type="EMBL" id="GEDG01042584">
    <property type="protein sequence ID" value="JAP06178.1"/>
    <property type="molecule type" value="Transcribed_RNA"/>
</dbReference>
<evidence type="ECO:0000313" key="1">
    <source>
        <dbReference type="EMBL" id="JAP06178.1"/>
    </source>
</evidence>
<reference evidence="1" key="1">
    <citation type="submission" date="2015-12" db="EMBL/GenBank/DDBJ databases">
        <title>Gene expression during late stages of embryo sac development: a critical building block for successful pollen-pistil interactions.</title>
        <authorList>
            <person name="Liu Y."/>
            <person name="Joly V."/>
            <person name="Sabar M."/>
            <person name="Matton D.P."/>
        </authorList>
    </citation>
    <scope>NUCLEOTIDE SEQUENCE</scope>
</reference>